<dbReference type="AlphaFoldDB" id="A0A1M6WI57"/>
<dbReference type="EMBL" id="FRAV01000009">
    <property type="protein sequence ID" value="SHK93378.1"/>
    <property type="molecule type" value="Genomic_DNA"/>
</dbReference>
<evidence type="ECO:0000313" key="1">
    <source>
        <dbReference type="EMBL" id="SHK93378.1"/>
    </source>
</evidence>
<protein>
    <submittedName>
        <fullName evidence="1">Uncharacterized protein</fullName>
    </submittedName>
</protein>
<keyword evidence="2" id="KW-1185">Reference proteome</keyword>
<evidence type="ECO:0000313" key="2">
    <source>
        <dbReference type="Proteomes" id="UP000184364"/>
    </source>
</evidence>
<dbReference type="Proteomes" id="UP000184364">
    <property type="component" value="Unassembled WGS sequence"/>
</dbReference>
<reference evidence="2" key="1">
    <citation type="submission" date="2016-11" db="EMBL/GenBank/DDBJ databases">
        <authorList>
            <person name="Varghese N."/>
            <person name="Submissions S."/>
        </authorList>
    </citation>
    <scope>NUCLEOTIDE SEQUENCE [LARGE SCALE GENOMIC DNA]</scope>
    <source>
        <strain evidence="2">DSM 26899</strain>
    </source>
</reference>
<name>A0A1M6WI57_9FLAO</name>
<accession>A0A1M6WI57</accession>
<organism evidence="1 2">
    <name type="scientific">Chryseobacterium polytrichastri</name>
    <dbReference type="NCBI Taxonomy" id="1302687"/>
    <lineage>
        <taxon>Bacteria</taxon>
        <taxon>Pseudomonadati</taxon>
        <taxon>Bacteroidota</taxon>
        <taxon>Flavobacteriia</taxon>
        <taxon>Flavobacteriales</taxon>
        <taxon>Weeksellaceae</taxon>
        <taxon>Chryseobacterium group</taxon>
        <taxon>Chryseobacterium</taxon>
    </lineage>
</organism>
<gene>
    <name evidence="1" type="ORF">SAMN05444267_1009110</name>
</gene>
<sequence>MVNFASQVNGKFLESFEISDLRENLFIFLTQSSLSFF</sequence>
<proteinExistence type="predicted"/>
<dbReference type="STRING" id="1302687.SAMN05444267_1009110"/>